<dbReference type="STRING" id="377629.TERTU_1110"/>
<gene>
    <name evidence="1" type="ordered locus">TERTU_1110</name>
</gene>
<keyword evidence="2" id="KW-1185">Reference proteome</keyword>
<organism evidence="1 2">
    <name type="scientific">Teredinibacter turnerae (strain ATCC 39867 / T7901)</name>
    <dbReference type="NCBI Taxonomy" id="377629"/>
    <lineage>
        <taxon>Bacteria</taxon>
        <taxon>Pseudomonadati</taxon>
        <taxon>Pseudomonadota</taxon>
        <taxon>Gammaproteobacteria</taxon>
        <taxon>Cellvibrionales</taxon>
        <taxon>Cellvibrionaceae</taxon>
        <taxon>Teredinibacter</taxon>
    </lineage>
</organism>
<name>C5BR33_TERTT</name>
<protein>
    <submittedName>
        <fullName evidence="1">MSHA biogenesis protein, MshP</fullName>
    </submittedName>
</protein>
<proteinExistence type="predicted"/>
<reference evidence="1 2" key="1">
    <citation type="journal article" date="2009" name="PLoS ONE">
        <title>The complete genome of Teredinibacter turnerae T7901: an intracellular endosymbiont of marine wood-boring bivalves (shipworms).</title>
        <authorList>
            <person name="Yang J.C."/>
            <person name="Madupu R."/>
            <person name="Durkin A.S."/>
            <person name="Ekborg N.A."/>
            <person name="Pedamallu C.S."/>
            <person name="Hostetler J.B."/>
            <person name="Radune D."/>
            <person name="Toms B.S."/>
            <person name="Henrissat B."/>
            <person name="Coutinho P.M."/>
            <person name="Schwarz S."/>
            <person name="Field L."/>
            <person name="Trindade-Silva A.E."/>
            <person name="Soares C.A.G."/>
            <person name="Elshahawi S."/>
            <person name="Hanora A."/>
            <person name="Schmidt E.W."/>
            <person name="Haygood M.G."/>
            <person name="Posfai J."/>
            <person name="Benner J."/>
            <person name="Madinger C."/>
            <person name="Nove J."/>
            <person name="Anton B."/>
            <person name="Chaudhary K."/>
            <person name="Foster J."/>
            <person name="Holman A."/>
            <person name="Kumar S."/>
            <person name="Lessard P.A."/>
            <person name="Luyten Y.A."/>
            <person name="Slatko B."/>
            <person name="Wood N."/>
            <person name="Wu B."/>
            <person name="Teplitski M."/>
            <person name="Mougous J.D."/>
            <person name="Ward N."/>
            <person name="Eisen J.A."/>
            <person name="Badger J.H."/>
            <person name="Distel D.L."/>
        </authorList>
    </citation>
    <scope>NUCLEOTIDE SEQUENCE [LARGE SCALE GENOMIC DNA]</scope>
    <source>
        <strain evidence="2">ATCC 39867 / T7901</strain>
    </source>
</reference>
<evidence type="ECO:0000313" key="1">
    <source>
        <dbReference type="EMBL" id="ACR13081.1"/>
    </source>
</evidence>
<dbReference type="AlphaFoldDB" id="C5BR33"/>
<dbReference type="eggNOG" id="COG4726">
    <property type="taxonomic scope" value="Bacteria"/>
</dbReference>
<dbReference type="OrthoDB" id="6118616at2"/>
<dbReference type="KEGG" id="ttu:TERTU_1110"/>
<dbReference type="HOGENOM" id="CLU_123901_2_0_6"/>
<dbReference type="RefSeq" id="WP_015819194.1">
    <property type="nucleotide sequence ID" value="NC_012997.1"/>
</dbReference>
<dbReference type="Proteomes" id="UP000009080">
    <property type="component" value="Chromosome"/>
</dbReference>
<dbReference type="EMBL" id="CP001614">
    <property type="protein sequence ID" value="ACR13081.1"/>
    <property type="molecule type" value="Genomic_DNA"/>
</dbReference>
<accession>C5BR33</accession>
<sequence>MFHKGQQGFLMPLALMLVVGISVLAIAVSRLSGQSTTSITLEEMSARAFYAAESGGQLAVGYLYLNASDRAQTDQHCNDLNGFPVINLFPSGLTGCRTRFSCSASANPANTASFYTISSQGVCGSGDFTAERNIQVTTVMR</sequence>
<evidence type="ECO:0000313" key="2">
    <source>
        <dbReference type="Proteomes" id="UP000009080"/>
    </source>
</evidence>